<comment type="caution">
    <text evidence="3">The sequence shown here is derived from an EMBL/GenBank/DDBJ whole genome shotgun (WGS) entry which is preliminary data.</text>
</comment>
<dbReference type="AlphaFoldDB" id="A0A8T1NDL9"/>
<keyword evidence="4" id="KW-1185">Reference proteome</keyword>
<name>A0A8T1NDL9_CARIL</name>
<protein>
    <submittedName>
        <fullName evidence="3">Uncharacterized protein</fullName>
    </submittedName>
</protein>
<dbReference type="Pfam" id="PF00183">
    <property type="entry name" value="HSP90"/>
    <property type="match status" value="1"/>
</dbReference>
<gene>
    <name evidence="3" type="ORF">CIPAW_14G014000</name>
</gene>
<dbReference type="Proteomes" id="UP000811609">
    <property type="component" value="Chromosome 14"/>
</dbReference>
<organism evidence="3 4">
    <name type="scientific">Carya illinoinensis</name>
    <name type="common">Pecan</name>
    <dbReference type="NCBI Taxonomy" id="32201"/>
    <lineage>
        <taxon>Eukaryota</taxon>
        <taxon>Viridiplantae</taxon>
        <taxon>Streptophyta</taxon>
        <taxon>Embryophyta</taxon>
        <taxon>Tracheophyta</taxon>
        <taxon>Spermatophyta</taxon>
        <taxon>Magnoliopsida</taxon>
        <taxon>eudicotyledons</taxon>
        <taxon>Gunneridae</taxon>
        <taxon>Pentapetalae</taxon>
        <taxon>rosids</taxon>
        <taxon>fabids</taxon>
        <taxon>Fagales</taxon>
        <taxon>Juglandaceae</taxon>
        <taxon>Carya</taxon>
    </lineage>
</organism>
<evidence type="ECO:0000256" key="2">
    <source>
        <dbReference type="ARBA" id="ARBA00023186"/>
    </source>
</evidence>
<dbReference type="InterPro" id="IPR001404">
    <property type="entry name" value="Hsp90_fam"/>
</dbReference>
<dbReference type="GO" id="GO:0051082">
    <property type="term" value="F:unfolded protein binding"/>
    <property type="evidence" value="ECO:0007669"/>
    <property type="project" value="InterPro"/>
</dbReference>
<dbReference type="GO" id="GO:0140662">
    <property type="term" value="F:ATP-dependent protein folding chaperone"/>
    <property type="evidence" value="ECO:0007669"/>
    <property type="project" value="InterPro"/>
</dbReference>
<keyword evidence="2" id="KW-0143">Chaperone</keyword>
<sequence>MVVLVSSGFLVHFSTSRQSNSSHPAMYPHAASANIEGKAIVHIENPGTDESLNPVLHYLAWPFVSYRWGHQVQLLREQIAHSVPTTLFKAQGVVGDDLLVFQWVPWMKSGVSLKLELNKKKGYEVLFMVDAIDKYTIRQLKLYGGKQRIGPKLFDEMNEENSCSYFSEEVHTGYHKERKLFLVDLGLAPRWRDSATSLHVDDDRSPKIFRETFDVLFASTCSKLQSGCRVVFAKMPRRYVGSWDALHDLNFFFKITGGLEDGISRLCDVKWLVSQFIWQVSLSNVDDKLDEGVNSAPQLFVILLLKGVSGWYGITLLKFWQPSCGPLIEEGK</sequence>
<reference evidence="3" key="1">
    <citation type="submission" date="2020-12" db="EMBL/GenBank/DDBJ databases">
        <title>WGS assembly of Carya illinoinensis cv. Pawnee.</title>
        <authorList>
            <person name="Platts A."/>
            <person name="Shu S."/>
            <person name="Wright S."/>
            <person name="Barry K."/>
            <person name="Edger P."/>
            <person name="Pires J.C."/>
            <person name="Schmutz J."/>
        </authorList>
    </citation>
    <scope>NUCLEOTIDE SEQUENCE</scope>
    <source>
        <tissue evidence="3">Leaf</tissue>
    </source>
</reference>
<comment type="similarity">
    <text evidence="1">Belongs to the heat shock protein 90 family.</text>
</comment>
<evidence type="ECO:0000313" key="4">
    <source>
        <dbReference type="Proteomes" id="UP000811609"/>
    </source>
</evidence>
<evidence type="ECO:0000256" key="1">
    <source>
        <dbReference type="ARBA" id="ARBA00008239"/>
    </source>
</evidence>
<dbReference type="EMBL" id="CM031822">
    <property type="protein sequence ID" value="KAG6628445.1"/>
    <property type="molecule type" value="Genomic_DNA"/>
</dbReference>
<accession>A0A8T1NDL9</accession>
<proteinExistence type="inferred from homology"/>
<dbReference type="GO" id="GO:0016887">
    <property type="term" value="F:ATP hydrolysis activity"/>
    <property type="evidence" value="ECO:0007669"/>
    <property type="project" value="InterPro"/>
</dbReference>
<evidence type="ECO:0000313" key="3">
    <source>
        <dbReference type="EMBL" id="KAG6628445.1"/>
    </source>
</evidence>
<dbReference type="GO" id="GO:0005524">
    <property type="term" value="F:ATP binding"/>
    <property type="evidence" value="ECO:0007669"/>
    <property type="project" value="InterPro"/>
</dbReference>